<comment type="caution">
    <text evidence="4">The sequence shown here is derived from an EMBL/GenBank/DDBJ whole genome shotgun (WGS) entry which is preliminary data.</text>
</comment>
<organism evidence="4 5">
    <name type="scientific">Blepharisma stoltei</name>
    <dbReference type="NCBI Taxonomy" id="1481888"/>
    <lineage>
        <taxon>Eukaryota</taxon>
        <taxon>Sar</taxon>
        <taxon>Alveolata</taxon>
        <taxon>Ciliophora</taxon>
        <taxon>Postciliodesmatophora</taxon>
        <taxon>Heterotrichea</taxon>
        <taxon>Heterotrichida</taxon>
        <taxon>Blepharismidae</taxon>
        <taxon>Blepharisma</taxon>
    </lineage>
</organism>
<evidence type="ECO:0000256" key="1">
    <source>
        <dbReference type="ARBA" id="ARBA00022723"/>
    </source>
</evidence>
<dbReference type="InterPro" id="IPR006674">
    <property type="entry name" value="HD_domain"/>
</dbReference>
<accession>A0AAU9K8J3</accession>
<keyword evidence="1" id="KW-0479">Metal-binding</keyword>
<feature type="domain" description="HD" evidence="3">
    <location>
        <begin position="22"/>
        <end position="169"/>
    </location>
</feature>
<keyword evidence="2" id="KW-0378">Hydrolase</keyword>
<dbReference type="Proteomes" id="UP001162131">
    <property type="component" value="Unassembled WGS sequence"/>
</dbReference>
<proteinExistence type="predicted"/>
<dbReference type="InterPro" id="IPR039356">
    <property type="entry name" value="YfbR/HDDC2"/>
</dbReference>
<dbReference type="SUPFAM" id="SSF109604">
    <property type="entry name" value="HD-domain/PDEase-like"/>
    <property type="match status" value="1"/>
</dbReference>
<evidence type="ECO:0000256" key="2">
    <source>
        <dbReference type="ARBA" id="ARBA00022801"/>
    </source>
</evidence>
<evidence type="ECO:0000313" key="4">
    <source>
        <dbReference type="EMBL" id="CAG9334269.1"/>
    </source>
</evidence>
<protein>
    <recommendedName>
        <fullName evidence="3">HD domain-containing protein</fullName>
    </recommendedName>
</protein>
<dbReference type="PANTHER" id="PTHR11845:SF13">
    <property type="entry name" value="5'-DEOXYNUCLEOTIDASE HDDC2"/>
    <property type="match status" value="1"/>
</dbReference>
<evidence type="ECO:0000259" key="3">
    <source>
        <dbReference type="Pfam" id="PF13023"/>
    </source>
</evidence>
<reference evidence="4" key="1">
    <citation type="submission" date="2021-09" db="EMBL/GenBank/DDBJ databases">
        <authorList>
            <consortium name="AG Swart"/>
            <person name="Singh M."/>
            <person name="Singh A."/>
            <person name="Seah K."/>
            <person name="Emmerich C."/>
        </authorList>
    </citation>
    <scope>NUCLEOTIDE SEQUENCE</scope>
    <source>
        <strain evidence="4">ATCC30299</strain>
    </source>
</reference>
<gene>
    <name evidence="4" type="ORF">BSTOLATCC_MIC60888</name>
</gene>
<dbReference type="GO" id="GO:0005737">
    <property type="term" value="C:cytoplasm"/>
    <property type="evidence" value="ECO:0007669"/>
    <property type="project" value="TreeGrafter"/>
</dbReference>
<dbReference type="PANTHER" id="PTHR11845">
    <property type="entry name" value="5'-DEOXYNUCLEOTIDASE HDDC2"/>
    <property type="match status" value="1"/>
</dbReference>
<evidence type="ECO:0000313" key="5">
    <source>
        <dbReference type="Proteomes" id="UP001162131"/>
    </source>
</evidence>
<dbReference type="EMBL" id="CAJZBQ010000058">
    <property type="protein sequence ID" value="CAG9334269.1"/>
    <property type="molecule type" value="Genomic_DNA"/>
</dbReference>
<dbReference type="AlphaFoldDB" id="A0AAU9K8J3"/>
<dbReference type="Gene3D" id="1.10.3210.10">
    <property type="entry name" value="Hypothetical protein af1432"/>
    <property type="match status" value="1"/>
</dbReference>
<keyword evidence="5" id="KW-1185">Reference proteome</keyword>
<sequence length="218" mass="25206">MQPEFLPENALNFPELRWLELIGKLKTERRHSWPTGLNGPQESVADHSWRLSLMPYLYSPRLSQPVDVFKCVLMAAIHDLPEVIAGDLPVIHQNLATRSERAELELAAMIELTNKLEDPEKAQYLLSLYQEYHNQNTYEGKFVKALDKIEAFIQHNQDPIETWLPKEKDMLFQNRYLLDYCEFDPFLKSLATQVLEEGIAKLKAAGEDVEAIRNRAQA</sequence>
<dbReference type="GO" id="GO:0002953">
    <property type="term" value="F:5'-deoxynucleotidase activity"/>
    <property type="evidence" value="ECO:0007669"/>
    <property type="project" value="InterPro"/>
</dbReference>
<dbReference type="GO" id="GO:0046872">
    <property type="term" value="F:metal ion binding"/>
    <property type="evidence" value="ECO:0007669"/>
    <property type="project" value="UniProtKB-KW"/>
</dbReference>
<name>A0AAU9K8J3_9CILI</name>
<dbReference type="Pfam" id="PF13023">
    <property type="entry name" value="HD_3"/>
    <property type="match status" value="1"/>
</dbReference>